<evidence type="ECO:0000313" key="3">
    <source>
        <dbReference type="Proteomes" id="UP000198964"/>
    </source>
</evidence>
<dbReference type="Proteomes" id="UP000198964">
    <property type="component" value="Unassembled WGS sequence"/>
</dbReference>
<evidence type="ECO:0000313" key="2">
    <source>
        <dbReference type="EMBL" id="SFF07936.1"/>
    </source>
</evidence>
<dbReference type="InterPro" id="IPR030392">
    <property type="entry name" value="S74_ICA"/>
</dbReference>
<feature type="domain" description="Peptidase S74" evidence="1">
    <location>
        <begin position="1"/>
        <end position="93"/>
    </location>
</feature>
<gene>
    <name evidence="2" type="ORF">SAMN05216283_102586</name>
</gene>
<dbReference type="PROSITE" id="PS51688">
    <property type="entry name" value="ICA"/>
    <property type="match status" value="1"/>
</dbReference>
<keyword evidence="3" id="KW-1185">Reference proteome</keyword>
<proteinExistence type="predicted"/>
<reference evidence="2 3" key="1">
    <citation type="submission" date="2016-10" db="EMBL/GenBank/DDBJ databases">
        <authorList>
            <person name="de Groot N.N."/>
        </authorList>
    </citation>
    <scope>NUCLEOTIDE SEQUENCE [LARGE SCALE GENOMIC DNA]</scope>
    <source>
        <strain evidence="2 3">CGMCC 1.9156</strain>
    </source>
</reference>
<accession>A0A1I2FTT7</accession>
<dbReference type="STRING" id="655355.SAMN05216283_102586"/>
<organism evidence="2 3">
    <name type="scientific">Sunxiuqinia elliptica</name>
    <dbReference type="NCBI Taxonomy" id="655355"/>
    <lineage>
        <taxon>Bacteria</taxon>
        <taxon>Pseudomonadati</taxon>
        <taxon>Bacteroidota</taxon>
        <taxon>Bacteroidia</taxon>
        <taxon>Marinilabiliales</taxon>
        <taxon>Prolixibacteraceae</taxon>
        <taxon>Sunxiuqinia</taxon>
    </lineage>
</organism>
<protein>
    <submittedName>
        <fullName evidence="2">Chaperone of endosialidase</fullName>
    </submittedName>
</protein>
<sequence length="103" mass="11753">MSYKYKNKDRVPYNTNSNLSEKEQADIDLMGNMKKEDRTRIGFLAQDVGSLFPELVEEDKAGNKYVDYVGLIPVLVESVKEQQEQIDELLKLAAKKGLITNKN</sequence>
<dbReference type="AlphaFoldDB" id="A0A1I2FTT7"/>
<name>A0A1I2FTT7_9BACT</name>
<evidence type="ECO:0000259" key="1">
    <source>
        <dbReference type="PROSITE" id="PS51688"/>
    </source>
</evidence>
<dbReference type="EMBL" id="FONW01000002">
    <property type="protein sequence ID" value="SFF07936.1"/>
    <property type="molecule type" value="Genomic_DNA"/>
</dbReference>